<comment type="subcellular location">
    <subcellularLocation>
        <location evidence="1">Cell envelope</location>
    </subcellularLocation>
</comment>
<dbReference type="EMBL" id="JAFBEB010000001">
    <property type="protein sequence ID" value="MBM7588927.1"/>
    <property type="molecule type" value="Genomic_DNA"/>
</dbReference>
<evidence type="ECO:0000256" key="2">
    <source>
        <dbReference type="ARBA" id="ARBA00023054"/>
    </source>
</evidence>
<dbReference type="Gene3D" id="1.10.287.470">
    <property type="entry name" value="Helix hairpin bin"/>
    <property type="match status" value="1"/>
</dbReference>
<evidence type="ECO:0000256" key="3">
    <source>
        <dbReference type="SAM" id="Coils"/>
    </source>
</evidence>
<dbReference type="SUPFAM" id="SSF111369">
    <property type="entry name" value="HlyD-like secretion proteins"/>
    <property type="match status" value="3"/>
</dbReference>
<reference evidence="5" key="1">
    <citation type="submission" date="2021-01" db="EMBL/GenBank/DDBJ databases">
        <title>Genomic Encyclopedia of Type Strains, Phase IV (KMG-IV): sequencing the most valuable type-strain genomes for metagenomic binning, comparative biology and taxonomic classification.</title>
        <authorList>
            <person name="Goeker M."/>
        </authorList>
    </citation>
    <scope>NUCLEOTIDE SEQUENCE</scope>
    <source>
        <strain evidence="5">DSM 25523</strain>
    </source>
</reference>
<evidence type="ECO:0000256" key="1">
    <source>
        <dbReference type="ARBA" id="ARBA00004196"/>
    </source>
</evidence>
<dbReference type="GO" id="GO:0030313">
    <property type="term" value="C:cell envelope"/>
    <property type="evidence" value="ECO:0007669"/>
    <property type="project" value="UniProtKB-SubCell"/>
</dbReference>
<feature type="coiled-coil region" evidence="3">
    <location>
        <begin position="222"/>
        <end position="273"/>
    </location>
</feature>
<dbReference type="Proteomes" id="UP000717624">
    <property type="component" value="Unassembled WGS sequence"/>
</dbReference>
<dbReference type="Gene3D" id="2.40.30.170">
    <property type="match status" value="1"/>
</dbReference>
<name>A0A938XZT2_9BACL</name>
<feature type="domain" description="YbhG-like alpha-helical hairpin" evidence="4">
    <location>
        <begin position="118"/>
        <end position="236"/>
    </location>
</feature>
<proteinExistence type="predicted"/>
<keyword evidence="2 3" id="KW-0175">Coiled coil</keyword>
<keyword evidence="6" id="KW-1185">Reference proteome</keyword>
<gene>
    <name evidence="5" type="ORF">JOD01_000513</name>
</gene>
<evidence type="ECO:0000313" key="6">
    <source>
        <dbReference type="Proteomes" id="UP000717624"/>
    </source>
</evidence>
<dbReference type="AlphaFoldDB" id="A0A938XZT2"/>
<dbReference type="Gene3D" id="2.40.50.100">
    <property type="match status" value="1"/>
</dbReference>
<organism evidence="5 6">
    <name type="scientific">Brevibacillus fulvus</name>
    <dbReference type="NCBI Taxonomy" id="1125967"/>
    <lineage>
        <taxon>Bacteria</taxon>
        <taxon>Bacillati</taxon>
        <taxon>Bacillota</taxon>
        <taxon>Bacilli</taxon>
        <taxon>Bacillales</taxon>
        <taxon>Paenibacillaceae</taxon>
        <taxon>Brevibacillus</taxon>
    </lineage>
</organism>
<dbReference type="PANTHER" id="PTHR32347">
    <property type="entry name" value="EFFLUX SYSTEM COMPONENT YKNX-RELATED"/>
    <property type="match status" value="1"/>
</dbReference>
<evidence type="ECO:0000313" key="5">
    <source>
        <dbReference type="EMBL" id="MBM7588927.1"/>
    </source>
</evidence>
<comment type="caution">
    <text evidence="5">The sequence shown here is derived from an EMBL/GenBank/DDBJ whole genome shotgun (WGS) entry which is preliminary data.</text>
</comment>
<dbReference type="RefSeq" id="WP_204516641.1">
    <property type="nucleotide sequence ID" value="NZ_BAABIN010000009.1"/>
</dbReference>
<evidence type="ECO:0000259" key="4">
    <source>
        <dbReference type="Pfam" id="PF25881"/>
    </source>
</evidence>
<accession>A0A938XZT2</accession>
<protein>
    <submittedName>
        <fullName evidence="5">HlyD family secretion protein</fullName>
    </submittedName>
</protein>
<dbReference type="InterPro" id="IPR050465">
    <property type="entry name" value="UPF0194_transport"/>
</dbReference>
<dbReference type="Pfam" id="PF25881">
    <property type="entry name" value="HH_YBHG"/>
    <property type="match status" value="1"/>
</dbReference>
<sequence length="394" mass="43154">MKKEIIIPAVAVAFLLGGGAMLMAKGSDPVTVASAQKGSMLTAEQINVSFQQVGGNITEVLVEEEQHVKKGDVLMKLDTTDTDLEIAQLEKQIAQLDLQIKESNQTIQTGFDKLATQQEQAEIGIKTAEAAEKQVYDGARDEDIRQQQIAVQSAQASYEDTKRTYDRTKQLYDQGAVSKSQFDSISTSLSLAEKQVKQQQEALSKMLTGATAEEKTQASLATEKARTALAQVEQARQDLETQKLAVQQLQTQKEALEVQLKSLQVKKERATLLAPQDGKIIKVVSKAGENVTAGAPVIMLETDELYYDVYLDEKQVTKIKAGGELTGHLVSLDQDLPGKVRFITAAPQFANLRMSREKGQADLAAFQVRVYVQRTEALLPGMTVEVNVDELAAR</sequence>
<dbReference type="InterPro" id="IPR059052">
    <property type="entry name" value="HH_YbhG-like"/>
</dbReference>